<evidence type="ECO:0000259" key="4">
    <source>
        <dbReference type="PROSITE" id="PS50008"/>
    </source>
</evidence>
<dbReference type="InterPro" id="IPR017946">
    <property type="entry name" value="PLC-like_Pdiesterase_TIM-brl"/>
</dbReference>
<evidence type="ECO:0000256" key="1">
    <source>
        <dbReference type="ARBA" id="ARBA00023224"/>
    </source>
</evidence>
<dbReference type="InterPro" id="IPR001192">
    <property type="entry name" value="PI-PLC_fam"/>
</dbReference>
<dbReference type="AlphaFoldDB" id="A0A0G2E2U5"/>
<dbReference type="PANTHER" id="PTHR10336">
    <property type="entry name" value="PHOSPHOINOSITIDE-SPECIFIC PHOSPHOLIPASE C FAMILY PROTEIN"/>
    <property type="match status" value="1"/>
</dbReference>
<accession>A0A0G2E2U5</accession>
<dbReference type="SMART" id="SM00148">
    <property type="entry name" value="PLCXc"/>
    <property type="match status" value="1"/>
</dbReference>
<feature type="compositionally biased region" description="Basic residues" evidence="3">
    <location>
        <begin position="184"/>
        <end position="196"/>
    </location>
</feature>
<dbReference type="PROSITE" id="PS50007">
    <property type="entry name" value="PIPLC_X_DOMAIN"/>
    <property type="match status" value="1"/>
</dbReference>
<feature type="region of interest" description="Disordered" evidence="3">
    <location>
        <begin position="150"/>
        <end position="219"/>
    </location>
</feature>
<dbReference type="GO" id="GO:0048015">
    <property type="term" value="P:phosphatidylinositol-mediated signaling"/>
    <property type="evidence" value="ECO:0007669"/>
    <property type="project" value="TreeGrafter"/>
</dbReference>
<dbReference type="GO" id="GO:0004435">
    <property type="term" value="F:phosphatidylinositol-4,5-bisphosphate phospholipase C activity"/>
    <property type="evidence" value="ECO:0007669"/>
    <property type="project" value="UniProtKB-EC"/>
</dbReference>
<protein>
    <recommendedName>
        <fullName evidence="2">Phosphoinositide phospholipase C</fullName>
        <ecNumber evidence="2">3.1.4.11</ecNumber>
    </recommendedName>
</protein>
<dbReference type="EMBL" id="LCWF01000148">
    <property type="protein sequence ID" value="KKY17342.1"/>
    <property type="molecule type" value="Genomic_DNA"/>
</dbReference>
<dbReference type="SMART" id="SM00149">
    <property type="entry name" value="PLCYc"/>
    <property type="match status" value="1"/>
</dbReference>
<comment type="catalytic activity">
    <reaction evidence="2">
        <text>a 1,2-diacyl-sn-glycero-3-phospho-(1D-myo-inositol-4,5-bisphosphate) + H2O = 1D-myo-inositol 1,4,5-trisphosphate + a 1,2-diacyl-sn-glycerol + H(+)</text>
        <dbReference type="Rhea" id="RHEA:33179"/>
        <dbReference type="ChEBI" id="CHEBI:15377"/>
        <dbReference type="ChEBI" id="CHEBI:15378"/>
        <dbReference type="ChEBI" id="CHEBI:17815"/>
        <dbReference type="ChEBI" id="CHEBI:58456"/>
        <dbReference type="ChEBI" id="CHEBI:203600"/>
        <dbReference type="EC" id="3.1.4.11"/>
    </reaction>
</comment>
<reference evidence="5 6" key="1">
    <citation type="submission" date="2015-05" db="EMBL/GenBank/DDBJ databases">
        <title>Distinctive expansion of gene families associated with plant cell wall degradation and secondary metabolism in the genomes of grapevine trunk pathogens.</title>
        <authorList>
            <person name="Lawrence D.P."/>
            <person name="Travadon R."/>
            <person name="Rolshausen P.E."/>
            <person name="Baumgartner K."/>
        </authorList>
    </citation>
    <scope>NUCLEOTIDE SEQUENCE [LARGE SCALE GENOMIC DNA]</scope>
    <source>
        <strain evidence="5">UCRPC4</strain>
    </source>
</reference>
<keyword evidence="2" id="KW-0443">Lipid metabolism</keyword>
<organism evidence="5 6">
    <name type="scientific">Phaeomoniella chlamydospora</name>
    <name type="common">Phaeoacremonium chlamydosporum</name>
    <dbReference type="NCBI Taxonomy" id="158046"/>
    <lineage>
        <taxon>Eukaryota</taxon>
        <taxon>Fungi</taxon>
        <taxon>Dikarya</taxon>
        <taxon>Ascomycota</taxon>
        <taxon>Pezizomycotina</taxon>
        <taxon>Eurotiomycetes</taxon>
        <taxon>Chaetothyriomycetidae</taxon>
        <taxon>Phaeomoniellales</taxon>
        <taxon>Phaeomoniellaceae</taxon>
        <taxon>Phaeomoniella</taxon>
    </lineage>
</organism>
<dbReference type="CDD" id="cd00275">
    <property type="entry name" value="C2_PLC_like"/>
    <property type="match status" value="1"/>
</dbReference>
<feature type="region of interest" description="Disordered" evidence="3">
    <location>
        <begin position="531"/>
        <end position="554"/>
    </location>
</feature>
<dbReference type="PANTHER" id="PTHR10336:SF82">
    <property type="entry name" value="PHOSPHOINOSITIDE PHOSPHOLIPASE C"/>
    <property type="match status" value="1"/>
</dbReference>
<dbReference type="Pfam" id="PF23617">
    <property type="entry name" value="EF-hand_15"/>
    <property type="match status" value="1"/>
</dbReference>
<evidence type="ECO:0000256" key="3">
    <source>
        <dbReference type="SAM" id="MobiDB-lite"/>
    </source>
</evidence>
<dbReference type="Pfam" id="PF00388">
    <property type="entry name" value="PI-PLC-X"/>
    <property type="match status" value="1"/>
</dbReference>
<evidence type="ECO:0000313" key="5">
    <source>
        <dbReference type="EMBL" id="KKY17342.1"/>
    </source>
</evidence>
<dbReference type="Gene3D" id="2.60.40.150">
    <property type="entry name" value="C2 domain"/>
    <property type="match status" value="1"/>
</dbReference>
<feature type="compositionally biased region" description="Basic and acidic residues" evidence="3">
    <location>
        <begin position="531"/>
        <end position="544"/>
    </location>
</feature>
<dbReference type="OrthoDB" id="269822at2759"/>
<dbReference type="InterPro" id="IPR035892">
    <property type="entry name" value="C2_domain_sf"/>
</dbReference>
<dbReference type="CDD" id="cd08598">
    <property type="entry name" value="PI-PLC1c_yeast"/>
    <property type="match status" value="1"/>
</dbReference>
<feature type="domain" description="PI-PLC Y-box" evidence="4">
    <location>
        <begin position="362"/>
        <end position="475"/>
    </location>
</feature>
<dbReference type="Pfam" id="PF00387">
    <property type="entry name" value="PI-PLC-Y"/>
    <property type="match status" value="1"/>
</dbReference>
<reference evidence="5 6" key="2">
    <citation type="submission" date="2015-05" db="EMBL/GenBank/DDBJ databases">
        <authorList>
            <person name="Morales-Cruz A."/>
            <person name="Amrine K.C."/>
            <person name="Cantu D."/>
        </authorList>
    </citation>
    <scope>NUCLEOTIDE SEQUENCE [LARGE SCALE GENOMIC DNA]</scope>
    <source>
        <strain evidence="5">UCRPC4</strain>
    </source>
</reference>
<dbReference type="GO" id="GO:0051209">
    <property type="term" value="P:release of sequestered calcium ion into cytosol"/>
    <property type="evidence" value="ECO:0007669"/>
    <property type="project" value="TreeGrafter"/>
</dbReference>
<keyword evidence="1" id="KW-0807">Transducer</keyword>
<proteinExistence type="predicted"/>
<sequence>MIAWNHATAGGGAASLAGSLNKIESFSPLFIDHLKKIYQTISDKEGWTKDQVDHFLREVQLTSATTQPTPLDKLNPGFDEFLEYMASPAAAAQLLNGSQDLSYPLSNYFISTSHNTYLTGNQLYSDSSADAYKNVLLRGCRCLEIDVWDGEDNSSSSESEDDDDENQGRRSKAMGKLEAGLQKVKLRNRSRSKSPSRKAEQRSINVEQDQLTPKAAGQLPVKRVEPRVLHGYTLTREVPFRDVCTAIKDSAFMVTDLPIIASLEIHAGLEQQEIMVDIMQEAWKDMLVELPEDEEIAVLPNPGSLRNKILIKVKWTPPDQGQSNDPHDHVDKESDAVSIDSDDDALPRSQDQKKSVKILQTLSQLGVYTRAYKFKHFDEPESKIPVHVYSLSEKKIQDVNDEHGSALFEHNRNYLMRAFPSGMRITSSNLDPSILWRHGVQMAALNWQRLDKGMMLNEAMFAGTDGWVLKPAGYLSTGWAAESTGPQVERHTLDLTIEVRAAQGLCHSEPGRESLKLYPYVKVELHVENAPMKEDEDSSSDKGSFKRRSKTSSGVDPDFTGTRFQFLEIPNVVEALSFVRFKISDERLGKDVLTAWACIRLDRLQQGFRLVRLLDAKSRGFGGVLLVRITKSLS</sequence>
<keyword evidence="2" id="KW-0442">Lipid degradation</keyword>
<dbReference type="InterPro" id="IPR000909">
    <property type="entry name" value="PLipase_C_PInositol-sp_X_dom"/>
</dbReference>
<keyword evidence="2" id="KW-0378">Hydrolase</keyword>
<dbReference type="InterPro" id="IPR001711">
    <property type="entry name" value="PLipase_C_Pinositol-sp_Y"/>
</dbReference>
<evidence type="ECO:0000256" key="2">
    <source>
        <dbReference type="RuleBase" id="RU361133"/>
    </source>
</evidence>
<comment type="caution">
    <text evidence="5">The sequence shown here is derived from an EMBL/GenBank/DDBJ whole genome shotgun (WGS) entry which is preliminary data.</text>
</comment>
<feature type="compositionally biased region" description="Acidic residues" evidence="3">
    <location>
        <begin position="150"/>
        <end position="165"/>
    </location>
</feature>
<feature type="compositionally biased region" description="Polar residues" evidence="3">
    <location>
        <begin position="202"/>
        <end position="211"/>
    </location>
</feature>
<feature type="region of interest" description="Disordered" evidence="3">
    <location>
        <begin position="316"/>
        <end position="353"/>
    </location>
</feature>
<dbReference type="SUPFAM" id="SSF49562">
    <property type="entry name" value="C2 domain (Calcium/lipid-binding domain, CaLB)"/>
    <property type="match status" value="1"/>
</dbReference>
<dbReference type="SMART" id="SM00239">
    <property type="entry name" value="C2"/>
    <property type="match status" value="1"/>
</dbReference>
<dbReference type="PRINTS" id="PR00390">
    <property type="entry name" value="PHPHLIPASEC"/>
</dbReference>
<name>A0A0G2E2U5_PHACM</name>
<dbReference type="Gene3D" id="3.20.20.190">
    <property type="entry name" value="Phosphatidylinositol (PI) phosphodiesterase"/>
    <property type="match status" value="1"/>
</dbReference>
<evidence type="ECO:0000313" key="6">
    <source>
        <dbReference type="Proteomes" id="UP000053317"/>
    </source>
</evidence>
<dbReference type="PROSITE" id="PS50008">
    <property type="entry name" value="PIPLC_Y_DOMAIN"/>
    <property type="match status" value="1"/>
</dbReference>
<dbReference type="InterPro" id="IPR056584">
    <property type="entry name" value="EF-hand_15"/>
</dbReference>
<dbReference type="Proteomes" id="UP000053317">
    <property type="component" value="Unassembled WGS sequence"/>
</dbReference>
<dbReference type="GO" id="GO:0016042">
    <property type="term" value="P:lipid catabolic process"/>
    <property type="evidence" value="ECO:0007669"/>
    <property type="project" value="UniProtKB-KW"/>
</dbReference>
<keyword evidence="6" id="KW-1185">Reference proteome</keyword>
<dbReference type="SUPFAM" id="SSF51695">
    <property type="entry name" value="PLC-like phosphodiesterases"/>
    <property type="match status" value="1"/>
</dbReference>
<dbReference type="InterPro" id="IPR000008">
    <property type="entry name" value="C2_dom"/>
</dbReference>
<dbReference type="EC" id="3.1.4.11" evidence="2"/>
<feature type="compositionally biased region" description="Basic and acidic residues" evidence="3">
    <location>
        <begin position="325"/>
        <end position="335"/>
    </location>
</feature>
<gene>
    <name evidence="5" type="ORF">UCRPC4_g05665</name>
</gene>